<dbReference type="Proteomes" id="UP000566819">
    <property type="component" value="Unassembled WGS sequence"/>
</dbReference>
<organism evidence="1 2">
    <name type="scientific">Cudoniella acicularis</name>
    <dbReference type="NCBI Taxonomy" id="354080"/>
    <lineage>
        <taxon>Eukaryota</taxon>
        <taxon>Fungi</taxon>
        <taxon>Dikarya</taxon>
        <taxon>Ascomycota</taxon>
        <taxon>Pezizomycotina</taxon>
        <taxon>Leotiomycetes</taxon>
        <taxon>Helotiales</taxon>
        <taxon>Tricladiaceae</taxon>
        <taxon>Cudoniella</taxon>
    </lineage>
</organism>
<protein>
    <submittedName>
        <fullName evidence="1">Uncharacterized protein</fullName>
    </submittedName>
</protein>
<dbReference type="AlphaFoldDB" id="A0A8H4W3Z3"/>
<evidence type="ECO:0000313" key="2">
    <source>
        <dbReference type="Proteomes" id="UP000566819"/>
    </source>
</evidence>
<comment type="caution">
    <text evidence="1">The sequence shown here is derived from an EMBL/GenBank/DDBJ whole genome shotgun (WGS) entry which is preliminary data.</text>
</comment>
<evidence type="ECO:0000313" key="1">
    <source>
        <dbReference type="EMBL" id="KAF4633343.1"/>
    </source>
</evidence>
<reference evidence="1 2" key="1">
    <citation type="submission" date="2020-03" db="EMBL/GenBank/DDBJ databases">
        <title>Draft Genome Sequence of Cudoniella acicularis.</title>
        <authorList>
            <person name="Buettner E."/>
            <person name="Kellner H."/>
        </authorList>
    </citation>
    <scope>NUCLEOTIDE SEQUENCE [LARGE SCALE GENOMIC DNA]</scope>
    <source>
        <strain evidence="1 2">DSM 108380</strain>
    </source>
</reference>
<dbReference type="EMBL" id="JAAMPI010000269">
    <property type="protein sequence ID" value="KAF4633343.1"/>
    <property type="molecule type" value="Genomic_DNA"/>
</dbReference>
<name>A0A8H4W3Z3_9HELO</name>
<keyword evidence="2" id="KW-1185">Reference proteome</keyword>
<gene>
    <name evidence="1" type="ORF">G7Y89_g4785</name>
</gene>
<dbReference type="OrthoDB" id="10042665at2759"/>
<sequence length="130" mass="15198">MSPPKRYQLDRAQYILPYELADVETIDCKPRRANIWITYDDDSLKDIAAEWWEIGELMNEVDRWSEAEINGRQIRHAILMAENIAASDEKHPRLMPHHMDDLLNVTIELSDYNRGNASRTKKIQLTGPSY</sequence>
<proteinExistence type="predicted"/>
<accession>A0A8H4W3Z3</accession>